<protein>
    <submittedName>
        <fullName evidence="4">Duf1683 family protein</fullName>
    </submittedName>
</protein>
<dbReference type="Proteomes" id="UP001146793">
    <property type="component" value="Unassembled WGS sequence"/>
</dbReference>
<evidence type="ECO:0000259" key="3">
    <source>
        <dbReference type="Pfam" id="PF11817"/>
    </source>
</evidence>
<evidence type="ECO:0000259" key="2">
    <source>
        <dbReference type="Pfam" id="PF07919"/>
    </source>
</evidence>
<organism evidence="4 5">
    <name type="scientific">Anaeramoeba flamelloides</name>
    <dbReference type="NCBI Taxonomy" id="1746091"/>
    <lineage>
        <taxon>Eukaryota</taxon>
        <taxon>Metamonada</taxon>
        <taxon>Anaeramoebidae</taxon>
        <taxon>Anaeramoeba</taxon>
    </lineage>
</organism>
<name>A0AAV7ZY75_9EUKA</name>
<feature type="region of interest" description="Disordered" evidence="1">
    <location>
        <begin position="1003"/>
        <end position="1024"/>
    </location>
</feature>
<sequence>MNTYHKDLVSQPLPLIGLIGEESQKSLLKNSSFENHKFLSFQNLSKLPKKKNNTKQFSESYQPDGILKTNWVQKQLHQIPSVFIKFFVADDLFNQENFVVSHISTLFRALKERNIKIIFLIIVPFESTISNEQFENQILTIKQKTQFDSRQGSFVFWHESKPKESREAVLTNLKEMINRHLKEKIRKVKKNRDFYMKKTQASIFVRLYFKCGFYSEMQGEYKASLKYYLRSYKFLSNISIRHTSQTELRSVCEVINLRILFQYLKLNQYSKAVDQFQEHVSFGKRIELAGQDYKFLSLIWFSQQYKVFANYLELVPTEKLSPIKNCYENIGFYYNSAANYAIERKSIVQTLKAKHKKKLSKLNVKMFHPSSIYERVYDFSNCNYIGQPNWILTLDDPLQVVNKQTEDDDYFRELYSETQFDHSTENLHLLRKAYRNYSEQNPHSERLITTIATKIAKEYFEEGEFKFATKFIEHISGKFRQDKWNNVLSTVLLYSLECGLQLKNWRDFIKCLLELLVPKMNTQKETKAILQSKLISIINGSEKEIQKLKPHEIINMDPHFPISSLISCKVHFTQPHASLNENIYLKLSFESNFPKPITFKKLYLDFNISSYNRIIIFSEDEKNKEVENNEKTEEVNTEKGSIQENENLIEKDNVSNLIFNPNKKSCFKFQFQASHIGKLKIRAIKLLLGDEDGGIYFIWNPFEFNNNLTLNNLNDENFNYENYKKNRDFPNRSTIEILRPLKNFNLRIESQQPAFVGELFQINLILETNSDHLMNSELVFEKTKKMKLFSLDQYNSSKGVKESNETNETNESNEIIDNKLLNEIEPISNLQIMEINPQIEKKIIIFVKSEHEGIFDLNIKFKYLHKLLYKGIFNEKYSINFTHPFEQNFNFYSLSKEILNKGSLYLLNKQNFILSSELIMYTQSQLILKEINLVLNDGFGEIVGKSFEKIKSDVNIPVENKKVNGNENFNESGEDENVNLKPNEIYQTCFYLKPNSFFQSNGKNNMQKKTIKNKRNKRKSKKQTNYEQEVNIGNIIIQYQRKNVNKNENFKHFLITKKILIPKVKFVKKVLTVDINFPSQGIVGEQLVSEYLIHNHSDNFQKVMVHVSHSEEFLFSGFVDTTFQILPRSTRKIYYNLIPIISGHLSLPSVKIFDTHSGSELTETKKKFNIFVFPTQKK</sequence>
<dbReference type="Pfam" id="PF11817">
    <property type="entry name" value="Foie-gras_1"/>
    <property type="match status" value="1"/>
</dbReference>
<dbReference type="InterPro" id="IPR012880">
    <property type="entry name" value="Gryzun"/>
</dbReference>
<evidence type="ECO:0000256" key="1">
    <source>
        <dbReference type="SAM" id="MobiDB-lite"/>
    </source>
</evidence>
<gene>
    <name evidence="4" type="ORF">M0812_08686</name>
</gene>
<proteinExistence type="predicted"/>
<dbReference type="InterPro" id="IPR021773">
    <property type="entry name" value="TPC11"/>
</dbReference>
<accession>A0AAV7ZY75</accession>
<feature type="domain" description="Trafficking protein particle complex subunit 11" evidence="3">
    <location>
        <begin position="247"/>
        <end position="516"/>
    </location>
</feature>
<dbReference type="AlphaFoldDB" id="A0AAV7ZY75"/>
<dbReference type="EMBL" id="JANTQA010000021">
    <property type="protein sequence ID" value="KAJ3446149.1"/>
    <property type="molecule type" value="Genomic_DNA"/>
</dbReference>
<comment type="caution">
    <text evidence="4">The sequence shown here is derived from an EMBL/GenBank/DDBJ whole genome shotgun (WGS) entry which is preliminary data.</text>
</comment>
<dbReference type="Pfam" id="PF07919">
    <property type="entry name" value="Gryzun"/>
    <property type="match status" value="1"/>
</dbReference>
<dbReference type="PANTHER" id="PTHR14374">
    <property type="entry name" value="FOIE GRAS"/>
    <property type="match status" value="1"/>
</dbReference>
<evidence type="ECO:0000313" key="4">
    <source>
        <dbReference type="EMBL" id="KAJ3446149.1"/>
    </source>
</evidence>
<reference evidence="4" key="1">
    <citation type="submission" date="2022-08" db="EMBL/GenBank/DDBJ databases">
        <title>Novel sulphate-reducing endosymbionts in the free-living metamonad Anaeramoeba.</title>
        <authorList>
            <person name="Jerlstrom-Hultqvist J."/>
            <person name="Cepicka I."/>
            <person name="Gallot-Lavallee L."/>
            <person name="Salas-Leiva D."/>
            <person name="Curtis B.A."/>
            <person name="Zahonova K."/>
            <person name="Pipaliya S."/>
            <person name="Dacks J."/>
            <person name="Roger A.J."/>
        </authorList>
    </citation>
    <scope>NUCLEOTIDE SEQUENCE</scope>
    <source>
        <strain evidence="4">Busselton2</strain>
    </source>
</reference>
<dbReference type="PANTHER" id="PTHR14374:SF0">
    <property type="entry name" value="TRAFFICKING PROTEIN PARTICLE COMPLEX SUBUNIT 11"/>
    <property type="match status" value="1"/>
</dbReference>
<feature type="domain" description="Gryzun putative trafficking through Golgi" evidence="2">
    <location>
        <begin position="1035"/>
        <end position="1155"/>
    </location>
</feature>
<feature type="compositionally biased region" description="Basic residues" evidence="1">
    <location>
        <begin position="1009"/>
        <end position="1022"/>
    </location>
</feature>
<evidence type="ECO:0000313" key="5">
    <source>
        <dbReference type="Proteomes" id="UP001146793"/>
    </source>
</evidence>